<gene>
    <name evidence="3" type="ORF">H0S73_22520</name>
</gene>
<protein>
    <submittedName>
        <fullName evidence="3">DUF305 domain-containing protein</fullName>
    </submittedName>
</protein>
<dbReference type="AlphaFoldDB" id="A0A838BUD9"/>
<reference evidence="3 4" key="1">
    <citation type="submission" date="2020-07" db="EMBL/GenBank/DDBJ databases">
        <title>Draft genome and description of Microvirga mediterraneensis Marseille-Q2068 sp. nov.</title>
        <authorList>
            <person name="Boxberger M."/>
        </authorList>
    </citation>
    <scope>NUCLEOTIDE SEQUENCE [LARGE SCALE GENOMIC DNA]</scope>
    <source>
        <strain evidence="3 4">Marseille-Q2068</strain>
    </source>
</reference>
<evidence type="ECO:0000313" key="4">
    <source>
        <dbReference type="Proteomes" id="UP000572984"/>
    </source>
</evidence>
<proteinExistence type="predicted"/>
<accession>A0A838BUD9</accession>
<dbReference type="RefSeq" id="WP_181054476.1">
    <property type="nucleotide sequence ID" value="NZ_JACDXJ010000002.1"/>
</dbReference>
<evidence type="ECO:0000313" key="3">
    <source>
        <dbReference type="EMBL" id="MBA1158880.1"/>
    </source>
</evidence>
<sequence>MKVMVTLIAAGAIMVSEGAGIAFAQPVNDPPVRERGDQPAPKLPGDDRAPPSTLHQSAPDNDMPKLLPRSDVARAVDAYKAAAEQLKRSLDSDLSGDPDADFKRLLIAQYEGMIALASVALDYGTDPKMREAAEYAVDIATQELETIREQQPKP</sequence>
<name>A0A838BUD9_9HYPH</name>
<dbReference type="Gene3D" id="1.20.1260.10">
    <property type="match status" value="1"/>
</dbReference>
<organism evidence="3 4">
    <name type="scientific">Microvirga mediterraneensis</name>
    <dbReference type="NCBI Taxonomy" id="2754695"/>
    <lineage>
        <taxon>Bacteria</taxon>
        <taxon>Pseudomonadati</taxon>
        <taxon>Pseudomonadota</taxon>
        <taxon>Alphaproteobacteria</taxon>
        <taxon>Hyphomicrobiales</taxon>
        <taxon>Methylobacteriaceae</taxon>
        <taxon>Microvirga</taxon>
    </lineage>
</organism>
<dbReference type="InterPro" id="IPR012347">
    <property type="entry name" value="Ferritin-like"/>
</dbReference>
<evidence type="ECO:0000256" key="2">
    <source>
        <dbReference type="SAM" id="SignalP"/>
    </source>
</evidence>
<dbReference type="EMBL" id="JACDXJ010000002">
    <property type="protein sequence ID" value="MBA1158880.1"/>
    <property type="molecule type" value="Genomic_DNA"/>
</dbReference>
<keyword evidence="2" id="KW-0732">Signal</keyword>
<dbReference type="Proteomes" id="UP000572984">
    <property type="component" value="Unassembled WGS sequence"/>
</dbReference>
<comment type="caution">
    <text evidence="3">The sequence shown here is derived from an EMBL/GenBank/DDBJ whole genome shotgun (WGS) entry which is preliminary data.</text>
</comment>
<keyword evidence="4" id="KW-1185">Reference proteome</keyword>
<feature type="region of interest" description="Disordered" evidence="1">
    <location>
        <begin position="26"/>
        <end position="66"/>
    </location>
</feature>
<feature type="signal peptide" evidence="2">
    <location>
        <begin position="1"/>
        <end position="24"/>
    </location>
</feature>
<feature type="chain" id="PRO_5033053978" evidence="2">
    <location>
        <begin position="25"/>
        <end position="154"/>
    </location>
</feature>
<evidence type="ECO:0000256" key="1">
    <source>
        <dbReference type="SAM" id="MobiDB-lite"/>
    </source>
</evidence>